<comment type="similarity">
    <text evidence="10">Belongs to the helicase family. DinG subfamily.</text>
</comment>
<evidence type="ECO:0000313" key="13">
    <source>
        <dbReference type="Proteomes" id="UP000007013"/>
    </source>
</evidence>
<dbReference type="STRING" id="452637.Oter_2515"/>
<dbReference type="RefSeq" id="WP_012375332.1">
    <property type="nucleotide sequence ID" value="NC_010571.1"/>
</dbReference>
<dbReference type="GO" id="GO:0046872">
    <property type="term" value="F:metal ion binding"/>
    <property type="evidence" value="ECO:0007669"/>
    <property type="project" value="UniProtKB-KW"/>
</dbReference>
<organism evidence="12 13">
    <name type="scientific">Opitutus terrae (strain DSM 11246 / JCM 15787 / PB90-1)</name>
    <dbReference type="NCBI Taxonomy" id="452637"/>
    <lineage>
        <taxon>Bacteria</taxon>
        <taxon>Pseudomonadati</taxon>
        <taxon>Verrucomicrobiota</taxon>
        <taxon>Opitutia</taxon>
        <taxon>Opitutales</taxon>
        <taxon>Opitutaceae</taxon>
        <taxon>Opitutus</taxon>
    </lineage>
</organism>
<evidence type="ECO:0000256" key="5">
    <source>
        <dbReference type="ARBA" id="ARBA00022840"/>
    </source>
</evidence>
<dbReference type="GO" id="GO:0003678">
    <property type="term" value="F:DNA helicase activity"/>
    <property type="evidence" value="ECO:0007669"/>
    <property type="project" value="InterPro"/>
</dbReference>
<dbReference type="InterPro" id="IPR027417">
    <property type="entry name" value="P-loop_NTPase"/>
</dbReference>
<dbReference type="GO" id="GO:0016818">
    <property type="term" value="F:hydrolase activity, acting on acid anhydrides, in phosphorus-containing anhydrides"/>
    <property type="evidence" value="ECO:0007669"/>
    <property type="project" value="InterPro"/>
</dbReference>
<keyword evidence="3" id="KW-0378">Hydrolase</keyword>
<dbReference type="OrthoDB" id="9765586at2"/>
<keyword evidence="8" id="KW-0238">DNA-binding</keyword>
<dbReference type="PANTHER" id="PTHR11472">
    <property type="entry name" value="DNA REPAIR DEAD HELICASE RAD3/XP-D SUBFAMILY MEMBER"/>
    <property type="match status" value="1"/>
</dbReference>
<keyword evidence="9" id="KW-0413">Isomerase</keyword>
<sequence>MLFDLDQRTASLSVGEFSSFTTGPRDSTGGAQGLWRAQLGTHWHNALREQATAERPETEFEIPITGRIVHHGWTLTLTGRIDQLLRERETITLREIKTVTRDLPTDETELRAAYPDYFAQLAAYLVLARAPANPVGRLLDDQYSVRGELVFVEVASGLAQTVPLTPADDTFFRVQLARVAEFLDLRLRARERLRHLTFRPAFAVPRPGQETTQADLTATFERHPLVLFEAPTGFGKTGVLLEFALGQLRGGHFDRALYLTSKSTGQIQVVRTLSGMTAAPSAAVERATCKVEGPNARSPSGPPTSTSPFNSATGVAATAATPVAVWHVRNKSEHCINATFHCVRDVCSHLVDAEARWATSGLARFYLDEKHPRDLDTLRAAGRAARICPYEITRAALAFNDVWIGDYNYVFAPRNRGLFFEQPGFDPARTLLLLDEAHNLPSRVADAYSHAFRANDAFAVRDELHRTRPHASLVHAWGHWCHFLDHLRSAHSLTADQEDDARDLLGEVAKQVASVPLDLATLGPQVADLLWQIPSLVDELAASDLPRLWWTPQDRELALTCLDAAPAIGATLREFGGVVLASATLTPIDGFAAACGLQGEAPVPPQKTPPAATTPERLGELNKRTTKKLFRQLTSAAELLRVEEAREASQPTLLRAHTPWRDGSYDIACDVRVDTTFQHRTHHYTTTAATIASLHRAARAAGPATPSAASIPAAVPSSGSQPSTLASQLLCPSVAVFFPSYAYADAILREIATIAPELRVALQPRIRDLAAQSAWVEESLRDSQALFLVLGSSFAESIDALGGRVSHALVVGPALPEVNPVQHARLAEATRAGLSRDAAFRRVYQIPGMTKVNQALGRLVRAPGQHAKVLLHCRRFVEPSYASLLAPDYRNGVILRSDADLAAWLAGSATPARPVQP</sequence>
<gene>
    <name evidence="12" type="ordered locus">Oter_2515</name>
</gene>
<dbReference type="Gene3D" id="3.90.320.10">
    <property type="match status" value="1"/>
</dbReference>
<dbReference type="Pfam" id="PF06733">
    <property type="entry name" value="DEAD_2"/>
    <property type="match status" value="1"/>
</dbReference>
<evidence type="ECO:0000256" key="1">
    <source>
        <dbReference type="ARBA" id="ARBA00022723"/>
    </source>
</evidence>
<dbReference type="Pfam" id="PF12705">
    <property type="entry name" value="PDDEXK_1"/>
    <property type="match status" value="1"/>
</dbReference>
<dbReference type="Proteomes" id="UP000007013">
    <property type="component" value="Chromosome"/>
</dbReference>
<dbReference type="InterPro" id="IPR006555">
    <property type="entry name" value="ATP-dep_Helicase_C"/>
</dbReference>
<dbReference type="InterPro" id="IPR045028">
    <property type="entry name" value="DinG/Rad3-like"/>
</dbReference>
<feature type="domain" description="Helicase ATP-binding" evidence="11">
    <location>
        <begin position="195"/>
        <end position="513"/>
    </location>
</feature>
<dbReference type="PROSITE" id="PS51193">
    <property type="entry name" value="HELICASE_ATP_BIND_2"/>
    <property type="match status" value="1"/>
</dbReference>
<name>B1ZT08_OPITP</name>
<dbReference type="InterPro" id="IPR014013">
    <property type="entry name" value="Helic_SF1/SF2_ATP-bd_DinG/Rad3"/>
</dbReference>
<dbReference type="AlphaFoldDB" id="B1ZT08"/>
<dbReference type="InterPro" id="IPR038726">
    <property type="entry name" value="PDDEXK_AddAB-type"/>
</dbReference>
<proteinExistence type="inferred from homology"/>
<keyword evidence="6" id="KW-0408">Iron</keyword>
<evidence type="ECO:0000256" key="4">
    <source>
        <dbReference type="ARBA" id="ARBA00022806"/>
    </source>
</evidence>
<dbReference type="HOGENOM" id="CLU_359721_0_0_0"/>
<dbReference type="GO" id="GO:0006139">
    <property type="term" value="P:nucleobase-containing compound metabolic process"/>
    <property type="evidence" value="ECO:0007669"/>
    <property type="project" value="InterPro"/>
</dbReference>
<evidence type="ECO:0000256" key="6">
    <source>
        <dbReference type="ARBA" id="ARBA00023004"/>
    </source>
</evidence>
<evidence type="ECO:0000313" key="12">
    <source>
        <dbReference type="EMBL" id="ACB75797.1"/>
    </source>
</evidence>
<dbReference type="GO" id="GO:0003677">
    <property type="term" value="F:DNA binding"/>
    <property type="evidence" value="ECO:0007669"/>
    <property type="project" value="UniProtKB-KW"/>
</dbReference>
<dbReference type="Pfam" id="PF13307">
    <property type="entry name" value="Helicase_C_2"/>
    <property type="match status" value="1"/>
</dbReference>
<evidence type="ECO:0000256" key="10">
    <source>
        <dbReference type="ARBA" id="ARBA00038058"/>
    </source>
</evidence>
<keyword evidence="2" id="KW-0547">Nucleotide-binding</keyword>
<keyword evidence="13" id="KW-1185">Reference proteome</keyword>
<dbReference type="GO" id="GO:0005524">
    <property type="term" value="F:ATP binding"/>
    <property type="evidence" value="ECO:0007669"/>
    <property type="project" value="UniProtKB-KW"/>
</dbReference>
<evidence type="ECO:0000259" key="11">
    <source>
        <dbReference type="PROSITE" id="PS51193"/>
    </source>
</evidence>
<dbReference type="SMART" id="SM00491">
    <property type="entry name" value="HELICc2"/>
    <property type="match status" value="1"/>
</dbReference>
<evidence type="ECO:0000256" key="9">
    <source>
        <dbReference type="ARBA" id="ARBA00023235"/>
    </source>
</evidence>
<dbReference type="PANTHER" id="PTHR11472:SF34">
    <property type="entry name" value="REGULATOR OF TELOMERE ELONGATION HELICASE 1"/>
    <property type="match status" value="1"/>
</dbReference>
<evidence type="ECO:0000256" key="2">
    <source>
        <dbReference type="ARBA" id="ARBA00022741"/>
    </source>
</evidence>
<dbReference type="EMBL" id="CP001032">
    <property type="protein sequence ID" value="ACB75797.1"/>
    <property type="molecule type" value="Genomic_DNA"/>
</dbReference>
<keyword evidence="1" id="KW-0479">Metal-binding</keyword>
<dbReference type="SUPFAM" id="SSF52540">
    <property type="entry name" value="P-loop containing nucleoside triphosphate hydrolases"/>
    <property type="match status" value="2"/>
</dbReference>
<dbReference type="InterPro" id="IPR011604">
    <property type="entry name" value="PDDEXK-like_dom_sf"/>
</dbReference>
<protein>
    <submittedName>
        <fullName evidence="12">Helicase c2</fullName>
    </submittedName>
</protein>
<keyword evidence="4 12" id="KW-0347">Helicase</keyword>
<dbReference type="GO" id="GO:0051536">
    <property type="term" value="F:iron-sulfur cluster binding"/>
    <property type="evidence" value="ECO:0007669"/>
    <property type="project" value="UniProtKB-KW"/>
</dbReference>
<evidence type="ECO:0000256" key="8">
    <source>
        <dbReference type="ARBA" id="ARBA00023125"/>
    </source>
</evidence>
<dbReference type="InterPro" id="IPR010614">
    <property type="entry name" value="RAD3-like_helicase_DEAD"/>
</dbReference>
<keyword evidence="5" id="KW-0067">ATP-binding</keyword>
<accession>B1ZT08</accession>
<dbReference type="Gene3D" id="3.40.50.300">
    <property type="entry name" value="P-loop containing nucleotide triphosphate hydrolases"/>
    <property type="match status" value="2"/>
</dbReference>
<reference evidence="12 13" key="1">
    <citation type="journal article" date="2011" name="J. Bacteriol.">
        <title>Genome sequence of the verrucomicrobium Opitutus terrae PB90-1, an abundant inhabitant of rice paddy soil ecosystems.</title>
        <authorList>
            <person name="van Passel M.W."/>
            <person name="Kant R."/>
            <person name="Palva A."/>
            <person name="Copeland A."/>
            <person name="Lucas S."/>
            <person name="Lapidus A."/>
            <person name="Glavina del Rio T."/>
            <person name="Pitluck S."/>
            <person name="Goltsman E."/>
            <person name="Clum A."/>
            <person name="Sun H."/>
            <person name="Schmutz J."/>
            <person name="Larimer F.W."/>
            <person name="Land M.L."/>
            <person name="Hauser L."/>
            <person name="Kyrpides N."/>
            <person name="Mikhailova N."/>
            <person name="Richardson P.P."/>
            <person name="Janssen P.H."/>
            <person name="de Vos W.M."/>
            <person name="Smidt H."/>
        </authorList>
    </citation>
    <scope>NUCLEOTIDE SEQUENCE [LARGE SCALE GENOMIC DNA]</scope>
    <source>
        <strain evidence="13">DSM 11246 / JCM 15787 / PB90-1</strain>
    </source>
</reference>
<dbReference type="KEGG" id="ote:Oter_2515"/>
<keyword evidence="7" id="KW-0411">Iron-sulfur</keyword>
<dbReference type="eggNOG" id="COG1199">
    <property type="taxonomic scope" value="Bacteria"/>
</dbReference>
<evidence type="ECO:0000256" key="3">
    <source>
        <dbReference type="ARBA" id="ARBA00022801"/>
    </source>
</evidence>
<evidence type="ECO:0000256" key="7">
    <source>
        <dbReference type="ARBA" id="ARBA00023014"/>
    </source>
</evidence>